<feature type="transmembrane region" description="Helical" evidence="1">
    <location>
        <begin position="148"/>
        <end position="168"/>
    </location>
</feature>
<proteinExistence type="predicted"/>
<keyword evidence="4" id="KW-1185">Reference proteome</keyword>
<dbReference type="PANTHER" id="PTHR42109">
    <property type="entry name" value="UNPLACED GENOMIC SCAFFOLD UM_SCAF_CONTIG_1.265, WHOLE GENOME SHOTGUN SEQUENCE"/>
    <property type="match status" value="1"/>
</dbReference>
<keyword evidence="1" id="KW-0812">Transmembrane</keyword>
<dbReference type="InterPro" id="IPR056119">
    <property type="entry name" value="DUF7702"/>
</dbReference>
<evidence type="ECO:0000313" key="3">
    <source>
        <dbReference type="EMBL" id="KAE9989847.1"/>
    </source>
</evidence>
<sequence length="272" mass="29837">MSLTSLEQLAAAQVAIFGSLVFITIYIAFKHGRKGLMVWQILAGLEVCMIILGALHIAQNGNPNSYSARIRILTSGILSQLAIVPIGIIYEVCLFIPTIKTWTNRINLIAIHIICLLCIILGTVFGTTSRNDAGVDVPKNRAAAGTGWILLFLVLVLILTEAIYLLFYRVQDTVNARSAHLVKILLAAIIFATPFSMVRVVHEIVYLFDPGEAQNLETGRFFMIFIVAFSMPLCVVVIFVVAGFLTREIGGLTVEVVGEDGSRAWRRDEVAS</sequence>
<feature type="domain" description="DUF7702" evidence="2">
    <location>
        <begin position="4"/>
        <end position="247"/>
    </location>
</feature>
<dbReference type="OrthoDB" id="2560628at2759"/>
<evidence type="ECO:0000256" key="1">
    <source>
        <dbReference type="SAM" id="Phobius"/>
    </source>
</evidence>
<feature type="transmembrane region" description="Helical" evidence="1">
    <location>
        <begin position="77"/>
        <end position="96"/>
    </location>
</feature>
<dbReference type="Proteomes" id="UP000490939">
    <property type="component" value="Unassembled WGS sequence"/>
</dbReference>
<feature type="transmembrane region" description="Helical" evidence="1">
    <location>
        <begin position="221"/>
        <end position="245"/>
    </location>
</feature>
<organism evidence="3 4">
    <name type="scientific">Venturia inaequalis</name>
    <name type="common">Apple scab fungus</name>
    <dbReference type="NCBI Taxonomy" id="5025"/>
    <lineage>
        <taxon>Eukaryota</taxon>
        <taxon>Fungi</taxon>
        <taxon>Dikarya</taxon>
        <taxon>Ascomycota</taxon>
        <taxon>Pezizomycotina</taxon>
        <taxon>Dothideomycetes</taxon>
        <taxon>Pleosporomycetidae</taxon>
        <taxon>Venturiales</taxon>
        <taxon>Venturiaceae</taxon>
        <taxon>Venturia</taxon>
    </lineage>
</organism>
<dbReference type="PANTHER" id="PTHR42109:SF2">
    <property type="entry name" value="INTEGRAL MEMBRANE PROTEIN"/>
    <property type="match status" value="1"/>
</dbReference>
<name>A0A8H3ZE08_VENIN</name>
<keyword evidence="1" id="KW-1133">Transmembrane helix</keyword>
<keyword evidence="1" id="KW-0472">Membrane</keyword>
<comment type="caution">
    <text evidence="3">The sequence shown here is derived from an EMBL/GenBank/DDBJ whole genome shotgun (WGS) entry which is preliminary data.</text>
</comment>
<reference evidence="3 4" key="1">
    <citation type="submission" date="2019-07" db="EMBL/GenBank/DDBJ databases">
        <title>Venturia inaequalis Genome Resource.</title>
        <authorList>
            <person name="Lichtner F.J."/>
        </authorList>
    </citation>
    <scope>NUCLEOTIDE SEQUENCE [LARGE SCALE GENOMIC DNA]</scope>
    <source>
        <strain evidence="3 4">DMI_063113</strain>
    </source>
</reference>
<feature type="transmembrane region" description="Helical" evidence="1">
    <location>
        <begin position="36"/>
        <end position="57"/>
    </location>
</feature>
<gene>
    <name evidence="3" type="ORF">EG327_002188</name>
</gene>
<accession>A0A8H3ZE08</accession>
<protein>
    <recommendedName>
        <fullName evidence="2">DUF7702 domain-containing protein</fullName>
    </recommendedName>
</protein>
<feature type="transmembrane region" description="Helical" evidence="1">
    <location>
        <begin position="108"/>
        <end position="128"/>
    </location>
</feature>
<feature type="transmembrane region" description="Helical" evidence="1">
    <location>
        <begin position="180"/>
        <end position="201"/>
    </location>
</feature>
<evidence type="ECO:0000259" key="2">
    <source>
        <dbReference type="Pfam" id="PF24800"/>
    </source>
</evidence>
<dbReference type="AlphaFoldDB" id="A0A8H3ZE08"/>
<dbReference type="EMBL" id="WNWR01000166">
    <property type="protein sequence ID" value="KAE9989847.1"/>
    <property type="molecule type" value="Genomic_DNA"/>
</dbReference>
<dbReference type="Pfam" id="PF24800">
    <property type="entry name" value="DUF7702"/>
    <property type="match status" value="1"/>
</dbReference>
<evidence type="ECO:0000313" key="4">
    <source>
        <dbReference type="Proteomes" id="UP000490939"/>
    </source>
</evidence>
<feature type="transmembrane region" description="Helical" evidence="1">
    <location>
        <begin position="12"/>
        <end position="29"/>
    </location>
</feature>